<dbReference type="InterPro" id="IPR011009">
    <property type="entry name" value="Kinase-like_dom_sf"/>
</dbReference>
<organism evidence="2 3">
    <name type="scientific">Thermopolyspora flexuosa</name>
    <dbReference type="NCBI Taxonomy" id="103836"/>
    <lineage>
        <taxon>Bacteria</taxon>
        <taxon>Bacillati</taxon>
        <taxon>Actinomycetota</taxon>
        <taxon>Actinomycetes</taxon>
        <taxon>Streptosporangiales</taxon>
        <taxon>Streptosporangiaceae</taxon>
        <taxon>Thermopolyspora</taxon>
    </lineage>
</organism>
<dbReference type="GO" id="GO:0016740">
    <property type="term" value="F:transferase activity"/>
    <property type="evidence" value="ECO:0007669"/>
    <property type="project" value="UniProtKB-KW"/>
</dbReference>
<dbReference type="Pfam" id="PF01636">
    <property type="entry name" value="APH"/>
    <property type="match status" value="1"/>
</dbReference>
<sequence>MCRAAARAGRVGAVRTDDEVPLHGGNVSGGVVRVGDTVRRPSGPWTPAVHALLAHLHEVGFRGAPRPLGIDERGREVLTFVPGEVVWPDRFALLDPPDRLARVARLIREFHDAVADFVPPPDARWQVLMPPDGETDIIAHNDLAPWNLVADGHDRFAFIDWDCAAPGTRLWDLAYAIHGFVPLSAHPTWQRPDPDAAARVRAFADAYGLAEAERRALVPLLARRTRAMHDFLRDQAAIGAEPWTTLWRDGHGGYWRDDADYIEARERLWADALLA</sequence>
<dbReference type="EMBL" id="VFPQ01000002">
    <property type="protein sequence ID" value="TQM72789.1"/>
    <property type="molecule type" value="Genomic_DNA"/>
</dbReference>
<dbReference type="InterPro" id="IPR002575">
    <property type="entry name" value="Aminoglycoside_PTrfase"/>
</dbReference>
<evidence type="ECO:0000313" key="3">
    <source>
        <dbReference type="Proteomes" id="UP000319213"/>
    </source>
</evidence>
<evidence type="ECO:0000313" key="2">
    <source>
        <dbReference type="EMBL" id="TQM72789.1"/>
    </source>
</evidence>
<proteinExistence type="predicted"/>
<keyword evidence="3" id="KW-1185">Reference proteome</keyword>
<name>A0A543IQG3_9ACTN</name>
<dbReference type="Proteomes" id="UP000319213">
    <property type="component" value="Unassembled WGS sequence"/>
</dbReference>
<dbReference type="AlphaFoldDB" id="A0A543IQG3"/>
<gene>
    <name evidence="2" type="ORF">FHX40_4949</name>
</gene>
<feature type="domain" description="Aminoglycoside phosphotransferase" evidence="1">
    <location>
        <begin position="126"/>
        <end position="207"/>
    </location>
</feature>
<comment type="caution">
    <text evidence="2">The sequence shown here is derived from an EMBL/GenBank/DDBJ whole genome shotgun (WGS) entry which is preliminary data.</text>
</comment>
<keyword evidence="2" id="KW-0808">Transferase</keyword>
<reference evidence="2 3" key="1">
    <citation type="submission" date="2019-06" db="EMBL/GenBank/DDBJ databases">
        <title>Sequencing the genomes of 1000 actinobacteria strains.</title>
        <authorList>
            <person name="Klenk H.-P."/>
        </authorList>
    </citation>
    <scope>NUCLEOTIDE SEQUENCE [LARGE SCALE GENOMIC DNA]</scope>
    <source>
        <strain evidence="2 3">DSM 43186</strain>
    </source>
</reference>
<dbReference type="SUPFAM" id="SSF56112">
    <property type="entry name" value="Protein kinase-like (PK-like)"/>
    <property type="match status" value="1"/>
</dbReference>
<protein>
    <submittedName>
        <fullName evidence="2">Phosphotransferase family enzyme</fullName>
    </submittedName>
</protein>
<dbReference type="Gene3D" id="3.90.1200.10">
    <property type="match status" value="1"/>
</dbReference>
<evidence type="ECO:0000259" key="1">
    <source>
        <dbReference type="Pfam" id="PF01636"/>
    </source>
</evidence>
<accession>A0A543IQG3</accession>